<sequence>MVKEKLVTYGIEDVELHGDDDTERTRVSPQEEGHKVGQFSSSMKRKTTHGLDSYFENGPNVFVNKESTGGEEVWAEADRVSSGLIGGLDDKDLAGEEGGDADCGGEGTRLDFWLNSPAL</sequence>
<name>A0AAD4IXD6_PERFH</name>
<gene>
    <name evidence="2" type="ORF">C2S53_017791</name>
</gene>
<reference evidence="2 3" key="1">
    <citation type="journal article" date="2021" name="Nat. Commun.">
        <title>Incipient diploidization of the medicinal plant Perilla within 10,000 years.</title>
        <authorList>
            <person name="Zhang Y."/>
            <person name="Shen Q."/>
            <person name="Leng L."/>
            <person name="Zhang D."/>
            <person name="Chen S."/>
            <person name="Shi Y."/>
            <person name="Ning Z."/>
            <person name="Chen S."/>
        </authorList>
    </citation>
    <scope>NUCLEOTIDE SEQUENCE [LARGE SCALE GENOMIC DNA]</scope>
    <source>
        <strain evidence="3">cv. PC099</strain>
    </source>
</reference>
<organism evidence="2 3">
    <name type="scientific">Perilla frutescens var. hirtella</name>
    <name type="common">Perilla citriodora</name>
    <name type="synonym">Perilla setoyensis</name>
    <dbReference type="NCBI Taxonomy" id="608512"/>
    <lineage>
        <taxon>Eukaryota</taxon>
        <taxon>Viridiplantae</taxon>
        <taxon>Streptophyta</taxon>
        <taxon>Embryophyta</taxon>
        <taxon>Tracheophyta</taxon>
        <taxon>Spermatophyta</taxon>
        <taxon>Magnoliopsida</taxon>
        <taxon>eudicotyledons</taxon>
        <taxon>Gunneridae</taxon>
        <taxon>Pentapetalae</taxon>
        <taxon>asterids</taxon>
        <taxon>lamiids</taxon>
        <taxon>Lamiales</taxon>
        <taxon>Lamiaceae</taxon>
        <taxon>Nepetoideae</taxon>
        <taxon>Elsholtzieae</taxon>
        <taxon>Perilla</taxon>
    </lineage>
</organism>
<dbReference type="Proteomes" id="UP001190926">
    <property type="component" value="Unassembled WGS sequence"/>
</dbReference>
<protein>
    <submittedName>
        <fullName evidence="2">Myosin heavy chain-like protein</fullName>
    </submittedName>
</protein>
<dbReference type="EMBL" id="SDAM02000971">
    <property type="protein sequence ID" value="KAH6823318.1"/>
    <property type="molecule type" value="Genomic_DNA"/>
</dbReference>
<feature type="region of interest" description="Disordered" evidence="1">
    <location>
        <begin position="14"/>
        <end position="45"/>
    </location>
</feature>
<feature type="compositionally biased region" description="Basic and acidic residues" evidence="1">
    <location>
        <begin position="14"/>
        <end position="35"/>
    </location>
</feature>
<feature type="region of interest" description="Disordered" evidence="1">
    <location>
        <begin position="88"/>
        <end position="107"/>
    </location>
</feature>
<accession>A0AAD4IXD6</accession>
<keyword evidence="3" id="KW-1185">Reference proteome</keyword>
<evidence type="ECO:0000256" key="1">
    <source>
        <dbReference type="SAM" id="MobiDB-lite"/>
    </source>
</evidence>
<dbReference type="AlphaFoldDB" id="A0AAD4IXD6"/>
<comment type="caution">
    <text evidence="2">The sequence shown here is derived from an EMBL/GenBank/DDBJ whole genome shotgun (WGS) entry which is preliminary data.</text>
</comment>
<evidence type="ECO:0000313" key="3">
    <source>
        <dbReference type="Proteomes" id="UP001190926"/>
    </source>
</evidence>
<proteinExistence type="predicted"/>
<evidence type="ECO:0000313" key="2">
    <source>
        <dbReference type="EMBL" id="KAH6823318.1"/>
    </source>
</evidence>